<keyword evidence="1" id="KW-0812">Transmembrane</keyword>
<evidence type="ECO:0000256" key="1">
    <source>
        <dbReference type="SAM" id="Phobius"/>
    </source>
</evidence>
<dbReference type="Pfam" id="PF00487">
    <property type="entry name" value="FA_desaturase"/>
    <property type="match status" value="1"/>
</dbReference>
<dbReference type="InterPro" id="IPR005804">
    <property type="entry name" value="FA_desaturase_dom"/>
</dbReference>
<accession>A0A3S0Q7Q2</accession>
<feature type="transmembrane region" description="Helical" evidence="1">
    <location>
        <begin position="242"/>
        <end position="266"/>
    </location>
</feature>
<feature type="domain" description="Fatty acid desaturase" evidence="2">
    <location>
        <begin position="77"/>
        <end position="351"/>
    </location>
</feature>
<protein>
    <recommendedName>
        <fullName evidence="2">Fatty acid desaturase domain-containing protein</fullName>
    </recommendedName>
</protein>
<feature type="transmembrane region" description="Helical" evidence="1">
    <location>
        <begin position="175"/>
        <end position="192"/>
    </location>
</feature>
<organism evidence="3 4">
    <name type="scientific">Chryseobacterium arthrosphaerae</name>
    <dbReference type="NCBI Taxonomy" id="651561"/>
    <lineage>
        <taxon>Bacteria</taxon>
        <taxon>Pseudomonadati</taxon>
        <taxon>Bacteroidota</taxon>
        <taxon>Flavobacteriia</taxon>
        <taxon>Flavobacteriales</taxon>
        <taxon>Weeksellaceae</taxon>
        <taxon>Chryseobacterium group</taxon>
        <taxon>Chryseobacterium</taxon>
    </lineage>
</organism>
<proteinExistence type="predicted"/>
<feature type="transmembrane region" description="Helical" evidence="1">
    <location>
        <begin position="78"/>
        <end position="96"/>
    </location>
</feature>
<keyword evidence="1" id="KW-0472">Membrane</keyword>
<feature type="transmembrane region" description="Helical" evidence="1">
    <location>
        <begin position="213"/>
        <end position="236"/>
    </location>
</feature>
<dbReference type="GO" id="GO:0016717">
    <property type="term" value="F:oxidoreductase activity, acting on paired donors, with oxidation of a pair of donors resulting in the reduction of molecular oxygen to two molecules of water"/>
    <property type="evidence" value="ECO:0007669"/>
    <property type="project" value="TreeGrafter"/>
</dbReference>
<dbReference type="InterPro" id="IPR012171">
    <property type="entry name" value="Fatty_acid_desaturase"/>
</dbReference>
<dbReference type="Proteomes" id="UP000276953">
    <property type="component" value="Unassembled WGS sequence"/>
</dbReference>
<evidence type="ECO:0000313" key="4">
    <source>
        <dbReference type="Proteomes" id="UP000276953"/>
    </source>
</evidence>
<name>A0A3S0Q7Q2_9FLAO</name>
<keyword evidence="1" id="KW-1133">Transmembrane helix</keyword>
<dbReference type="GO" id="GO:0008610">
    <property type="term" value="P:lipid biosynthetic process"/>
    <property type="evidence" value="ECO:0007669"/>
    <property type="project" value="UniProtKB-ARBA"/>
</dbReference>
<dbReference type="EMBL" id="RYFC01000001">
    <property type="protein sequence ID" value="RTZ49740.1"/>
    <property type="molecule type" value="Genomic_DNA"/>
</dbReference>
<feature type="transmembrane region" description="Helical" evidence="1">
    <location>
        <begin position="53"/>
        <end position="72"/>
    </location>
</feature>
<dbReference type="AlphaFoldDB" id="A0A3S0Q7Q2"/>
<gene>
    <name evidence="3" type="ORF">EJ377_05450</name>
</gene>
<comment type="caution">
    <text evidence="3">The sequence shown here is derived from an EMBL/GenBank/DDBJ whole genome shotgun (WGS) entry which is preliminary data.</text>
</comment>
<dbReference type="PANTHER" id="PTHR19353">
    <property type="entry name" value="FATTY ACID DESATURASE 2"/>
    <property type="match status" value="1"/>
</dbReference>
<evidence type="ECO:0000313" key="3">
    <source>
        <dbReference type="EMBL" id="RTZ49740.1"/>
    </source>
</evidence>
<reference evidence="3 4" key="1">
    <citation type="submission" date="2018-12" db="EMBL/GenBank/DDBJ databases">
        <title>Draft Genome Sequence of Chryseobacterium arthrosphaerae strain ED882-96 Isolated from the Blood of a Patient with Liver Cirrhosis in Taiwan.</title>
        <authorList>
            <person name="Lin J.-N."/>
            <person name="Lai C.-H."/>
            <person name="Yang C.-H."/>
            <person name="Huang Y.-H."/>
        </authorList>
    </citation>
    <scope>NUCLEOTIDE SEQUENCE [LARGE SCALE GENOMIC DNA]</scope>
    <source>
        <strain evidence="3 4">ED882-96</strain>
    </source>
</reference>
<dbReference type="PANTHER" id="PTHR19353:SF19">
    <property type="entry name" value="DELTA(5) FATTY ACID DESATURASE C-RELATED"/>
    <property type="match status" value="1"/>
</dbReference>
<evidence type="ECO:0000259" key="2">
    <source>
        <dbReference type="Pfam" id="PF00487"/>
    </source>
</evidence>
<sequence>MNTVLKFKRSIMKSKIKFKKAVSPFYSELREEVNILLTDDVIRKAGRLLILKFVSYSLAFLVLYANIFFNPYMENKGWAVILNYILLGLTGILLAFNCSHDCVHNTFSKYKKINRIIYYITFNLQGVNARLWRKRHIASHHVFPNVDGCDADIDDNIFIRLSASQVKRKMHSYQHLYATVLYCFYTLHWILIKDFIYVRKKELANLRNQSHSWMSVAEVVILKLVYFTYMLILPVILTDIPLLTIIMAFLVMHLTISLFFVLTLIISHLSLETDFPKADENGYLPYDYYEHQLAVSLDYHPTSRLANWIFGGFNSHAAHHLFPGLPHTVYTIITPAIKKAAVRNNFPYHEKSIVNAVLSHYQYLRKLSK</sequence>
<dbReference type="GO" id="GO:0016020">
    <property type="term" value="C:membrane"/>
    <property type="evidence" value="ECO:0007669"/>
    <property type="project" value="TreeGrafter"/>
</dbReference>